<feature type="active site" description="Tele-AMP-histidine intermediate" evidence="1">
    <location>
        <position position="117"/>
    </location>
</feature>
<dbReference type="InterPro" id="IPR036265">
    <property type="entry name" value="HIT-like_sf"/>
</dbReference>
<dbReference type="Pfam" id="PF01230">
    <property type="entry name" value="HIT"/>
    <property type="match status" value="1"/>
</dbReference>
<evidence type="ECO:0000256" key="1">
    <source>
        <dbReference type="PIRSR" id="PIRSR601310-1"/>
    </source>
</evidence>
<dbReference type="GO" id="GO:0003824">
    <property type="term" value="F:catalytic activity"/>
    <property type="evidence" value="ECO:0007669"/>
    <property type="project" value="InterPro"/>
</dbReference>
<dbReference type="PROSITE" id="PS00892">
    <property type="entry name" value="HIT_1"/>
    <property type="match status" value="1"/>
</dbReference>
<dbReference type="Proteomes" id="UP000663852">
    <property type="component" value="Unassembled WGS sequence"/>
</dbReference>
<dbReference type="OrthoDB" id="672793at2759"/>
<dbReference type="Gene3D" id="3.30.428.10">
    <property type="entry name" value="HIT-like"/>
    <property type="match status" value="1"/>
</dbReference>
<evidence type="ECO:0000256" key="2">
    <source>
        <dbReference type="PIRSR" id="PIRSR601310-3"/>
    </source>
</evidence>
<evidence type="ECO:0000256" key="3">
    <source>
        <dbReference type="PROSITE-ProRule" id="PRU00464"/>
    </source>
</evidence>
<sequence length="131" mass="14369">MIINMSDEIAKAQTAQPTEDTIFGKIARKEIKVDLIHDDDQCVAFHDISKQAPTHFLVIPKDPIVQLSKVTPAHEQLLGHLLVVAAQVAKKQGLDEDGYRVVINNGKNGGQSVYHLHVHVLGGRQLGWPPG</sequence>
<dbReference type="PROSITE" id="PS51084">
    <property type="entry name" value="HIT_2"/>
    <property type="match status" value="1"/>
</dbReference>
<dbReference type="InterPro" id="IPR001310">
    <property type="entry name" value="Histidine_triad_HIT"/>
</dbReference>
<reference evidence="5" key="1">
    <citation type="submission" date="2021-02" db="EMBL/GenBank/DDBJ databases">
        <authorList>
            <person name="Nowell W R."/>
        </authorList>
    </citation>
    <scope>NUCLEOTIDE SEQUENCE</scope>
</reference>
<evidence type="ECO:0000259" key="4">
    <source>
        <dbReference type="PROSITE" id="PS51084"/>
    </source>
</evidence>
<protein>
    <recommendedName>
        <fullName evidence="4">HIT domain-containing protein</fullName>
    </recommendedName>
</protein>
<comment type="caution">
    <text evidence="5">The sequence shown here is derived from an EMBL/GenBank/DDBJ whole genome shotgun (WGS) entry which is preliminary data.</text>
</comment>
<dbReference type="InterPro" id="IPR019808">
    <property type="entry name" value="Histidine_triad_CS"/>
</dbReference>
<dbReference type="EMBL" id="CAJNOJ010000203">
    <property type="protein sequence ID" value="CAF1284116.1"/>
    <property type="molecule type" value="Genomic_DNA"/>
</dbReference>
<dbReference type="InterPro" id="IPR011146">
    <property type="entry name" value="HIT-like"/>
</dbReference>
<name>A0A815CHH4_ADIRI</name>
<feature type="domain" description="HIT" evidence="4">
    <location>
        <begin position="22"/>
        <end position="131"/>
    </location>
</feature>
<dbReference type="SUPFAM" id="SSF54197">
    <property type="entry name" value="HIT-like"/>
    <property type="match status" value="1"/>
</dbReference>
<gene>
    <name evidence="5" type="ORF">EDS130_LOCUS29722</name>
</gene>
<evidence type="ECO:0000313" key="5">
    <source>
        <dbReference type="EMBL" id="CAF1284116.1"/>
    </source>
</evidence>
<proteinExistence type="predicted"/>
<dbReference type="FunFam" id="3.30.428.10:FF:000005">
    <property type="entry name" value="Histidine triad nucleotide-binding protein 1"/>
    <property type="match status" value="1"/>
</dbReference>
<dbReference type="PRINTS" id="PR00332">
    <property type="entry name" value="HISTRIAD"/>
</dbReference>
<evidence type="ECO:0000313" key="6">
    <source>
        <dbReference type="Proteomes" id="UP000663852"/>
    </source>
</evidence>
<organism evidence="5 6">
    <name type="scientific">Adineta ricciae</name>
    <name type="common">Rotifer</name>
    <dbReference type="NCBI Taxonomy" id="249248"/>
    <lineage>
        <taxon>Eukaryota</taxon>
        <taxon>Metazoa</taxon>
        <taxon>Spiralia</taxon>
        <taxon>Gnathifera</taxon>
        <taxon>Rotifera</taxon>
        <taxon>Eurotatoria</taxon>
        <taxon>Bdelloidea</taxon>
        <taxon>Adinetida</taxon>
        <taxon>Adinetidae</taxon>
        <taxon>Adineta</taxon>
    </lineage>
</organism>
<dbReference type="AlphaFoldDB" id="A0A815CHH4"/>
<accession>A0A815CHH4</accession>
<feature type="short sequence motif" description="Histidine triad motif" evidence="2 3">
    <location>
        <begin position="115"/>
        <end position="119"/>
    </location>
</feature>
<dbReference type="CDD" id="cd01276">
    <property type="entry name" value="PKCI_related"/>
    <property type="match status" value="1"/>
</dbReference>
<dbReference type="PANTHER" id="PTHR23089">
    <property type="entry name" value="HISTIDINE TRIAD HIT PROTEIN"/>
    <property type="match status" value="1"/>
</dbReference>